<evidence type="ECO:0000256" key="2">
    <source>
        <dbReference type="ARBA" id="ARBA00022679"/>
    </source>
</evidence>
<dbReference type="SFLD" id="SFLDS00019">
    <property type="entry name" value="Glutathione_Transferase_(cytos"/>
    <property type="match status" value="1"/>
</dbReference>
<dbReference type="Pfam" id="PF00043">
    <property type="entry name" value="GST_C"/>
    <property type="match status" value="1"/>
</dbReference>
<dbReference type="InterPro" id="IPR036282">
    <property type="entry name" value="Glutathione-S-Trfase_C_sf"/>
</dbReference>
<keyword evidence="6" id="KW-1185">Reference proteome</keyword>
<protein>
    <recommendedName>
        <fullName evidence="1">glutathione transferase</fullName>
        <ecNumber evidence="1">2.5.1.18</ecNumber>
    </recommendedName>
</protein>
<dbReference type="InterPro" id="IPR010987">
    <property type="entry name" value="Glutathione-S-Trfase_C-like"/>
</dbReference>
<dbReference type="Proteomes" id="UP000028702">
    <property type="component" value="Unassembled WGS sequence"/>
</dbReference>
<gene>
    <name evidence="5" type="ORF">M2A_1904</name>
</gene>
<proteinExistence type="predicted"/>
<dbReference type="Gene3D" id="3.40.30.10">
    <property type="entry name" value="Glutaredoxin"/>
    <property type="match status" value="1"/>
</dbReference>
<feature type="domain" description="GST C-terminal" evidence="4">
    <location>
        <begin position="83"/>
        <end position="211"/>
    </location>
</feature>
<evidence type="ECO:0000259" key="3">
    <source>
        <dbReference type="PROSITE" id="PS50404"/>
    </source>
</evidence>
<organism evidence="5 6">
    <name type="scientific">Tepidicaulis marinus</name>
    <dbReference type="NCBI Taxonomy" id="1333998"/>
    <lineage>
        <taxon>Bacteria</taxon>
        <taxon>Pseudomonadati</taxon>
        <taxon>Pseudomonadota</taxon>
        <taxon>Alphaproteobacteria</taxon>
        <taxon>Hyphomicrobiales</taxon>
        <taxon>Parvibaculaceae</taxon>
        <taxon>Tepidicaulis</taxon>
    </lineage>
</organism>
<dbReference type="STRING" id="1333998.M2A_1904"/>
<dbReference type="InterPro" id="IPR040079">
    <property type="entry name" value="Glutathione_S-Trfase"/>
</dbReference>
<dbReference type="Pfam" id="PF13417">
    <property type="entry name" value="GST_N_3"/>
    <property type="match status" value="1"/>
</dbReference>
<sequence>MSLTLHGAAYSAYTRIVRLVLEEKALAYEFEEIDFISEGMGQSAHPFAKVPVLAHNGQRFFETGPICLYLEEAAGGPALLPDDAAGRAQVRAAIAMLDHYIWPDIRELVTQQVFAPLAGGWPDDMLSERMEARLAKSLSAFAGHYGGGDWLVGDRFSLADCHFAPMMDYLMQTRQGLALMEERRALAAWWARMKKRDSLAATAFSLEAYPFAAKSGA</sequence>
<dbReference type="GO" id="GO:0004364">
    <property type="term" value="F:glutathione transferase activity"/>
    <property type="evidence" value="ECO:0007669"/>
    <property type="project" value="UniProtKB-EC"/>
</dbReference>
<dbReference type="InterPro" id="IPR004046">
    <property type="entry name" value="GST_C"/>
</dbReference>
<evidence type="ECO:0000313" key="5">
    <source>
        <dbReference type="EMBL" id="GAK45405.1"/>
    </source>
</evidence>
<keyword evidence="2 5" id="KW-0808">Transferase</keyword>
<dbReference type="PANTHER" id="PTHR43900">
    <property type="entry name" value="GLUTATHIONE S-TRANSFERASE RHO"/>
    <property type="match status" value="1"/>
</dbReference>
<dbReference type="PROSITE" id="PS50404">
    <property type="entry name" value="GST_NTER"/>
    <property type="match status" value="1"/>
</dbReference>
<comment type="caution">
    <text evidence="5">The sequence shown here is derived from an EMBL/GenBank/DDBJ whole genome shotgun (WGS) entry which is preliminary data.</text>
</comment>
<feature type="domain" description="GST N-terminal" evidence="3">
    <location>
        <begin position="1"/>
        <end position="78"/>
    </location>
</feature>
<dbReference type="PROSITE" id="PS50405">
    <property type="entry name" value="GST_CTER"/>
    <property type="match status" value="1"/>
</dbReference>
<dbReference type="SUPFAM" id="SSF52833">
    <property type="entry name" value="Thioredoxin-like"/>
    <property type="match status" value="1"/>
</dbReference>
<dbReference type="eggNOG" id="COG0625">
    <property type="taxonomic scope" value="Bacteria"/>
</dbReference>
<evidence type="ECO:0000256" key="1">
    <source>
        <dbReference type="ARBA" id="ARBA00012452"/>
    </source>
</evidence>
<dbReference type="GO" id="GO:0043295">
    <property type="term" value="F:glutathione binding"/>
    <property type="evidence" value="ECO:0007669"/>
    <property type="project" value="TreeGrafter"/>
</dbReference>
<dbReference type="SFLD" id="SFLDG00358">
    <property type="entry name" value="Main_(cytGST)"/>
    <property type="match status" value="1"/>
</dbReference>
<dbReference type="RefSeq" id="WP_045446393.1">
    <property type="nucleotide sequence ID" value="NZ_BBIO01000009.1"/>
</dbReference>
<evidence type="ECO:0000259" key="4">
    <source>
        <dbReference type="PROSITE" id="PS50405"/>
    </source>
</evidence>
<name>A0A081BBI7_9HYPH</name>
<dbReference type="InterPro" id="IPR036249">
    <property type="entry name" value="Thioredoxin-like_sf"/>
</dbReference>
<evidence type="ECO:0000313" key="6">
    <source>
        <dbReference type="Proteomes" id="UP000028702"/>
    </source>
</evidence>
<dbReference type="SUPFAM" id="SSF47616">
    <property type="entry name" value="GST C-terminal domain-like"/>
    <property type="match status" value="1"/>
</dbReference>
<dbReference type="GO" id="GO:0005737">
    <property type="term" value="C:cytoplasm"/>
    <property type="evidence" value="ECO:0007669"/>
    <property type="project" value="TreeGrafter"/>
</dbReference>
<dbReference type="EMBL" id="BBIO01000009">
    <property type="protein sequence ID" value="GAK45405.1"/>
    <property type="molecule type" value="Genomic_DNA"/>
</dbReference>
<dbReference type="PANTHER" id="PTHR43900:SF3">
    <property type="entry name" value="GLUTATHIONE S-TRANSFERASE RHO"/>
    <property type="match status" value="1"/>
</dbReference>
<reference evidence="5 6" key="1">
    <citation type="submission" date="2014-07" db="EMBL/GenBank/DDBJ databases">
        <title>Tepidicaulis marinum gen. nov., sp. nov., a novel marine bacterium denitrifying nitrate to nitrous oxide strictly under microaerobic conditions.</title>
        <authorList>
            <person name="Takeuchi M."/>
            <person name="Yamagishi T."/>
            <person name="Kamagata Y."/>
            <person name="Oshima K."/>
            <person name="Hattori M."/>
            <person name="Katayama T."/>
            <person name="Hanada S."/>
            <person name="Tamaki H."/>
            <person name="Marumo K."/>
            <person name="Maeda H."/>
            <person name="Nedachi M."/>
            <person name="Iwasaki W."/>
            <person name="Suwa Y."/>
            <person name="Sakata S."/>
        </authorList>
    </citation>
    <scope>NUCLEOTIDE SEQUENCE [LARGE SCALE GENOMIC DNA]</scope>
    <source>
        <strain evidence="5 6">MA2</strain>
    </source>
</reference>
<dbReference type="AlphaFoldDB" id="A0A081BBI7"/>
<accession>A0A081BBI7</accession>
<dbReference type="Gene3D" id="1.20.1050.10">
    <property type="match status" value="1"/>
</dbReference>
<dbReference type="InterPro" id="IPR004045">
    <property type="entry name" value="Glutathione_S-Trfase_N"/>
</dbReference>
<dbReference type="GO" id="GO:0006749">
    <property type="term" value="P:glutathione metabolic process"/>
    <property type="evidence" value="ECO:0007669"/>
    <property type="project" value="TreeGrafter"/>
</dbReference>
<dbReference type="EC" id="2.5.1.18" evidence="1"/>